<reference evidence="1 2" key="1">
    <citation type="submission" date="2019-01" db="EMBL/GenBank/DDBJ databases">
        <title>Sequencing of cultivated peanut Arachis hypogaea provides insights into genome evolution and oil improvement.</title>
        <authorList>
            <person name="Chen X."/>
        </authorList>
    </citation>
    <scope>NUCLEOTIDE SEQUENCE [LARGE SCALE GENOMIC DNA]</scope>
    <source>
        <strain evidence="2">cv. Fuhuasheng</strain>
        <tissue evidence="1">Leaves</tissue>
    </source>
</reference>
<sequence length="130" mass="13429">MVTGFEDVLVLDEKQVDDDDDGGNGVGVWLEVGPIRVGVVVAPVREELGSGGGNTRWGGAGGSVGPRGEGAWGLNLVVVPRVGGGSSQVEASTLFLDFGSLRQMRQVFGAGSDFFAEIAQFVSPGGDYRT</sequence>
<evidence type="ECO:0000313" key="2">
    <source>
        <dbReference type="Proteomes" id="UP000289738"/>
    </source>
</evidence>
<dbReference type="EMBL" id="SDMP01000004">
    <property type="protein sequence ID" value="RYR63856.1"/>
    <property type="molecule type" value="Genomic_DNA"/>
</dbReference>
<dbReference type="Proteomes" id="UP000289738">
    <property type="component" value="Chromosome A04"/>
</dbReference>
<name>A0A445DLE4_ARAHY</name>
<organism evidence="1 2">
    <name type="scientific">Arachis hypogaea</name>
    <name type="common">Peanut</name>
    <dbReference type="NCBI Taxonomy" id="3818"/>
    <lineage>
        <taxon>Eukaryota</taxon>
        <taxon>Viridiplantae</taxon>
        <taxon>Streptophyta</taxon>
        <taxon>Embryophyta</taxon>
        <taxon>Tracheophyta</taxon>
        <taxon>Spermatophyta</taxon>
        <taxon>Magnoliopsida</taxon>
        <taxon>eudicotyledons</taxon>
        <taxon>Gunneridae</taxon>
        <taxon>Pentapetalae</taxon>
        <taxon>rosids</taxon>
        <taxon>fabids</taxon>
        <taxon>Fabales</taxon>
        <taxon>Fabaceae</taxon>
        <taxon>Papilionoideae</taxon>
        <taxon>50 kb inversion clade</taxon>
        <taxon>dalbergioids sensu lato</taxon>
        <taxon>Dalbergieae</taxon>
        <taxon>Pterocarpus clade</taxon>
        <taxon>Arachis</taxon>
    </lineage>
</organism>
<gene>
    <name evidence="1" type="ORF">Ahy_A04g021610</name>
</gene>
<comment type="caution">
    <text evidence="1">The sequence shown here is derived from an EMBL/GenBank/DDBJ whole genome shotgun (WGS) entry which is preliminary data.</text>
</comment>
<evidence type="ECO:0000313" key="1">
    <source>
        <dbReference type="EMBL" id="RYR63856.1"/>
    </source>
</evidence>
<accession>A0A445DLE4</accession>
<proteinExistence type="predicted"/>
<keyword evidence="2" id="KW-1185">Reference proteome</keyword>
<dbReference type="AlphaFoldDB" id="A0A445DLE4"/>
<protein>
    <submittedName>
        <fullName evidence="1">Uncharacterized protein</fullName>
    </submittedName>
</protein>